<dbReference type="PANTHER" id="PTHR33375">
    <property type="entry name" value="CHROMOSOME-PARTITIONING PROTEIN PARB-RELATED"/>
    <property type="match status" value="1"/>
</dbReference>
<dbReference type="GO" id="GO:0007059">
    <property type="term" value="P:chromosome segregation"/>
    <property type="evidence" value="ECO:0007669"/>
    <property type="project" value="TreeGrafter"/>
</dbReference>
<dbReference type="Proteomes" id="UP000241620">
    <property type="component" value="Segment"/>
</dbReference>
<dbReference type="EMBL" id="MG711467">
    <property type="protein sequence ID" value="AUV56840.1"/>
    <property type="molecule type" value="Genomic_DNA"/>
</dbReference>
<dbReference type="InterPro" id="IPR050336">
    <property type="entry name" value="Chromosome_partition/occlusion"/>
</dbReference>
<dbReference type="KEGG" id="vg:54987804"/>
<dbReference type="SUPFAM" id="SSF110849">
    <property type="entry name" value="ParB/Sulfiredoxin"/>
    <property type="match status" value="1"/>
</dbReference>
<dbReference type="GO" id="GO:0045881">
    <property type="term" value="P:positive regulation of sporulation resulting in formation of a cellular spore"/>
    <property type="evidence" value="ECO:0007669"/>
    <property type="project" value="TreeGrafter"/>
</dbReference>
<evidence type="ECO:0000313" key="3">
    <source>
        <dbReference type="Proteomes" id="UP000241620"/>
    </source>
</evidence>
<protein>
    <submittedName>
        <fullName evidence="2">Co-activator of prophage gene expression</fullName>
    </submittedName>
</protein>
<keyword evidence="3" id="KW-1185">Reference proteome</keyword>
<dbReference type="SMART" id="SM00470">
    <property type="entry name" value="ParB"/>
    <property type="match status" value="1"/>
</dbReference>
<reference evidence="2 3" key="1">
    <citation type="submission" date="2017-12" db="EMBL/GenBank/DDBJ databases">
        <title>Phages infecting Faecalibacterium prausnitzii belong to novel viral genera that help decipher intestinal viromes.</title>
        <authorList>
            <person name="Petit M.-A."/>
            <person name="De Paepe M."/>
            <person name="Benevides L."/>
            <person name="Langella P."/>
        </authorList>
    </citation>
    <scope>NUCLEOTIDE SEQUENCE [LARGE SCALE GENOMIC DNA]</scope>
</reference>
<evidence type="ECO:0000313" key="2">
    <source>
        <dbReference type="EMBL" id="AUV56840.1"/>
    </source>
</evidence>
<organism evidence="2 3">
    <name type="scientific">Faecalibacterium phage FP_Taranis</name>
    <dbReference type="NCBI Taxonomy" id="2070186"/>
    <lineage>
        <taxon>Viruses</taxon>
        <taxon>Duplodnaviria</taxon>
        <taxon>Heunggongvirae</taxon>
        <taxon>Uroviricota</taxon>
        <taxon>Caudoviricetes</taxon>
        <taxon>Taranisvirus</taxon>
        <taxon>Taranisvirus taranis</taxon>
    </lineage>
</organism>
<dbReference type="Gene3D" id="3.90.1530.10">
    <property type="entry name" value="Conserved hypothetical protein from pyrococcus furiosus pfu- 392566-001, ParB domain"/>
    <property type="match status" value="1"/>
</dbReference>
<dbReference type="InterPro" id="IPR003115">
    <property type="entry name" value="ParB_N"/>
</dbReference>
<proteinExistence type="predicted"/>
<dbReference type="InterPro" id="IPR036086">
    <property type="entry name" value="ParB/Sulfiredoxin_sf"/>
</dbReference>
<sequence>MESIDVFAPLASLQWVDRNTIHANDYNPNKVSEENLKLLIQSILTNGWTLPIVVRPDGTIIDGFHRWTVSGREPLLSLLGGKVPVVVVDHHGDESADVYGTITHNRARGTHLLEPMKAIVKKLIDEGKTVEEIGKQLGMKPEEIFRLSGFTKDEFLNMMTKGHDTYSKAQVIRSV</sequence>
<name>A0A2K9V467_9CAUD</name>
<feature type="domain" description="ParB-like N-terminal" evidence="1">
    <location>
        <begin position="14"/>
        <end position="106"/>
    </location>
</feature>
<dbReference type="GeneID" id="54987804"/>
<dbReference type="PANTHER" id="PTHR33375:SF1">
    <property type="entry name" value="CHROMOSOME-PARTITIONING PROTEIN PARB-RELATED"/>
    <property type="match status" value="1"/>
</dbReference>
<accession>A0A2K9V467</accession>
<dbReference type="RefSeq" id="YP_009797390.1">
    <property type="nucleotide sequence ID" value="NC_047914.1"/>
</dbReference>
<dbReference type="Pfam" id="PF02195">
    <property type="entry name" value="ParB_N"/>
    <property type="match status" value="1"/>
</dbReference>
<evidence type="ECO:0000259" key="1">
    <source>
        <dbReference type="SMART" id="SM00470"/>
    </source>
</evidence>